<keyword evidence="3 6" id="KW-0863">Zinc-finger</keyword>
<dbReference type="GO" id="GO:0005634">
    <property type="term" value="C:nucleus"/>
    <property type="evidence" value="ECO:0007669"/>
    <property type="project" value="UniProtKB-SubCell"/>
</dbReference>
<dbReference type="CDD" id="cd15489">
    <property type="entry name" value="PHD_SF"/>
    <property type="match status" value="1"/>
</dbReference>
<dbReference type="Gene3D" id="3.30.40.10">
    <property type="entry name" value="Zinc/RING finger domain, C3HC4 (zinc finger)"/>
    <property type="match status" value="2"/>
</dbReference>
<dbReference type="SMART" id="SM00249">
    <property type="entry name" value="PHD"/>
    <property type="match status" value="3"/>
</dbReference>
<sequence length="1906" mass="211904">MESEEIRSENRARKRRKKDIYNDGVDRPGGSESKRRTRSKAVVGRYVMKEFEGIGIFLGKIVSYSGGLYRVDYEDGDCEDLEGHEAREILVVEGDFDEELSTRKKKLDQLITVDDSKTPSSRSESKAAGAFDEELSTRNNKLDQLITVDDSKTPSSRSESKAVDDFDEELSTRKKKLDQLITVDDSKTPSSRSESRAVGFANCPDKVEASSFKPSSDIEFCSREVIESVGVQLDCDADSSDDSCEYVRVQDSCSEIETPLIPPPQLPPSSGNIGVPEESVSQLFSVYSFLRTFSIQLYLSPFELDNFVGSLNCVVPNTLLDAIHVALLRALRRHLEMLSSDGSELASKCLRRIEWSLLDTLTWPVYLVQYILVMGYTKGPKWKGFYTDVLDREYYTLSVTTKLMILQILCDDVIECAELRAEIDVRENSEVGTDPDGTVIFPLIENGPRRVHPRYSKASACKDPEVVENIAKCHELKLPCDTSSLGSKVTELDANASDVDQDENSDECRLCGMDGTLLCCDGCPSVYHSRCIGLSKVLIPEGLWFCPECKVNSIESTLRIGTGLRGAEIFGIDPYEQVFLGTCNHLLILNTSINAEPSSRYYNQDDIPKVLRLLYSSVQYTASYLGICKGILHYWKIPEDTIISFSEKTETGTYLADVKEFTPSYTLSGKGTHKVLNMVEGENCASSGIENNLENEASCHENGCKEAGFSGTFLNTVGQADIPGLQKNYDITNQQVCPLTDTEFHDLVRTESTVSTGTVMLQVGPSDTTHQGLADRSSVFGLATCTSANCLGANRIHADGMFFPAKNGPLSMFSESKEGKHGISEGDPADNCSYMGAFFKTQAYSNQYILGDVAASAAANLAVLSTEESQVSEANSSSKPRKLMSANVSLQVKAFSSAAIRFFWPNFEKKLMEVPRERCGWCLSCKAPATSKKGCLLNLAASNAMKGASRILGSLRPIKNGEGNLPGISAYILYMEESLRGLIVGPFMMTHYRKHWRKQVEQASACNAIKRLLLEVIPWSYDTTLEENIRLIALSGAWVKLVDDWSDDSSMAQNSMCFVGPTQKRGAGSRRNRKQSATSEVTTDPSHDNSSDFSWWRGGKLSSLIYQKGILPCSMVKRAARQGGSRKISGIFYTEGSDIPKRSRRLAWRAAVEMSKNASQLALQVRYLDLHIKWGELVRPESSFQDGKGSETEASAFRNAVVCDKNSQENKIRYGLSFDNQKHLPSRVMKHVVEVVQNQDGKDKFWLSEIHIPLYLIKDYEKNAEQVPVPSAKKASHKLSNLQRRQLKASRRDILSYLTHKGEKQDKCYCASCQQDVLLWNAVTCNACEGYCHKDCTINSTVHTKEEVEFLTTCNKCYHAAALTLNENSYKSPISQLPLQERGYWSAVTKGARQNGYHQPLESIGIREIHPEMKPPTPHPNSAKGRRGSGYSYGIVWKKKKNNEKNGANFRLSNILLRGKADLDPSRRPLCVLCSKPYNSDLMYICCEACKNWYHADAIQLEETKILDVVGFRCCKCRRKSSPVCPYMDPECRKSYTRSSKQGNTGMDLVSGTIPDQPRGWETTMPVLHTKIDEVIIEDDDPLLFSLERVEQIAEFTSEIGPEWSTAGAQKLPVRRHVKREKDVDEANNCNTAERTLSPQVEWLLPTDGFKDEMLDYEGVSYESMEFEPQTYFSFTELLASEDGQLDPFDASTDISGNWENSTGCGAIPLCNPSEQHGIVTEKDRQKHAVAAEPAVDTVHCQICSLTESAPDLSCSDCTLVRGGKRRISRLFSLARFAATAYCKASARAGDAQCLGGTCFCFKLRLVRVEFSSHLQVEPASASKHTCLGSGDPSNVGYFLGAAQPTFKNSLIYLELDLFNSVNVGSDLPSPLKQLYFYLLYMVYRAASYGLSVSLSSPTMAEAWRS</sequence>
<feature type="compositionally biased region" description="Basic and acidic residues" evidence="7">
    <location>
        <begin position="1"/>
        <end position="11"/>
    </location>
</feature>
<name>A0A834YXQ4_TETSI</name>
<evidence type="ECO:0000256" key="2">
    <source>
        <dbReference type="ARBA" id="ARBA00022723"/>
    </source>
</evidence>
<feature type="region of interest" description="Disordered" evidence="7">
    <location>
        <begin position="1059"/>
        <end position="1092"/>
    </location>
</feature>
<dbReference type="InterPro" id="IPR013083">
    <property type="entry name" value="Znf_RING/FYVE/PHD"/>
</dbReference>
<dbReference type="Pfam" id="PF21743">
    <property type="entry name" value="PTM_DIR17_Tudor"/>
    <property type="match status" value="1"/>
</dbReference>
<dbReference type="PROSITE" id="PS50016">
    <property type="entry name" value="ZF_PHD_2"/>
    <property type="match status" value="1"/>
</dbReference>
<dbReference type="Pfam" id="PF02791">
    <property type="entry name" value="DDT"/>
    <property type="match status" value="1"/>
</dbReference>
<comment type="caution">
    <text evidence="10">The sequence shown here is derived from an EMBL/GenBank/DDBJ whole genome shotgun (WGS) entry which is preliminary data.</text>
</comment>
<feature type="domain" description="PHD-type" evidence="8">
    <location>
        <begin position="505"/>
        <end position="552"/>
    </location>
</feature>
<feature type="region of interest" description="Disordered" evidence="7">
    <location>
        <begin position="1"/>
        <end position="39"/>
    </location>
</feature>
<dbReference type="GO" id="GO:0000785">
    <property type="term" value="C:chromatin"/>
    <property type="evidence" value="ECO:0007669"/>
    <property type="project" value="UniProtKB-ARBA"/>
</dbReference>
<dbReference type="SUPFAM" id="SSF57903">
    <property type="entry name" value="FYVE/PHD zinc finger"/>
    <property type="match status" value="2"/>
</dbReference>
<feature type="compositionally biased region" description="Polar residues" evidence="7">
    <location>
        <begin position="1075"/>
        <end position="1084"/>
    </location>
</feature>
<dbReference type="PROSITE" id="PS50827">
    <property type="entry name" value="DDT"/>
    <property type="match status" value="1"/>
</dbReference>
<dbReference type="InterPro" id="IPR001965">
    <property type="entry name" value="Znf_PHD"/>
</dbReference>
<dbReference type="SMART" id="SM00571">
    <property type="entry name" value="DDT"/>
    <property type="match status" value="1"/>
</dbReference>
<dbReference type="PANTHER" id="PTHR46508:SF1">
    <property type="entry name" value="PHD FINGER FAMILY PROTEIN"/>
    <property type="match status" value="1"/>
</dbReference>
<dbReference type="InterPro" id="IPR019787">
    <property type="entry name" value="Znf_PHD-finger"/>
</dbReference>
<organism evidence="10 11">
    <name type="scientific">Tetracentron sinense</name>
    <name type="common">Spur-leaf</name>
    <dbReference type="NCBI Taxonomy" id="13715"/>
    <lineage>
        <taxon>Eukaryota</taxon>
        <taxon>Viridiplantae</taxon>
        <taxon>Streptophyta</taxon>
        <taxon>Embryophyta</taxon>
        <taxon>Tracheophyta</taxon>
        <taxon>Spermatophyta</taxon>
        <taxon>Magnoliopsida</taxon>
        <taxon>Trochodendrales</taxon>
        <taxon>Trochodendraceae</taxon>
        <taxon>Tetracentron</taxon>
    </lineage>
</organism>
<dbReference type="InterPro" id="IPR018501">
    <property type="entry name" value="DDT_dom"/>
</dbReference>
<dbReference type="PANTHER" id="PTHR46508">
    <property type="entry name" value="PHD FINGER FAMILY PROTEIN"/>
    <property type="match status" value="1"/>
</dbReference>
<proteinExistence type="predicted"/>
<gene>
    <name evidence="10" type="ORF">HHK36_016754</name>
</gene>
<dbReference type="InterPro" id="IPR019786">
    <property type="entry name" value="Zinc_finger_PHD-type_CS"/>
</dbReference>
<evidence type="ECO:0000259" key="9">
    <source>
        <dbReference type="PROSITE" id="PS50827"/>
    </source>
</evidence>
<evidence type="ECO:0000256" key="6">
    <source>
        <dbReference type="PROSITE-ProRule" id="PRU00146"/>
    </source>
</evidence>
<evidence type="ECO:0000256" key="1">
    <source>
        <dbReference type="ARBA" id="ARBA00004123"/>
    </source>
</evidence>
<dbReference type="PROSITE" id="PS01359">
    <property type="entry name" value="ZF_PHD_1"/>
    <property type="match status" value="1"/>
</dbReference>
<reference evidence="10 11" key="1">
    <citation type="submission" date="2020-04" db="EMBL/GenBank/DDBJ databases">
        <title>Plant Genome Project.</title>
        <authorList>
            <person name="Zhang R.-G."/>
        </authorList>
    </citation>
    <scope>NUCLEOTIDE SEQUENCE [LARGE SCALE GENOMIC DNA]</scope>
    <source>
        <strain evidence="10">YNK0</strain>
        <tissue evidence="10">Leaf</tissue>
    </source>
</reference>
<evidence type="ECO:0000259" key="8">
    <source>
        <dbReference type="PROSITE" id="PS50016"/>
    </source>
</evidence>
<dbReference type="GO" id="GO:0008270">
    <property type="term" value="F:zinc ion binding"/>
    <property type="evidence" value="ECO:0007669"/>
    <property type="project" value="UniProtKB-KW"/>
</dbReference>
<protein>
    <submittedName>
        <fullName evidence="10">Uncharacterized protein</fullName>
    </submittedName>
</protein>
<dbReference type="OMA" id="NASICHK"/>
<dbReference type="Pfam" id="PF00628">
    <property type="entry name" value="PHD"/>
    <property type="match status" value="1"/>
</dbReference>
<dbReference type="InterPro" id="IPR011011">
    <property type="entry name" value="Znf_FYVE_PHD"/>
</dbReference>
<dbReference type="InterPro" id="IPR056618">
    <property type="entry name" value="Chromo_PTM"/>
</dbReference>
<evidence type="ECO:0000256" key="4">
    <source>
        <dbReference type="ARBA" id="ARBA00022833"/>
    </source>
</evidence>
<evidence type="ECO:0000256" key="7">
    <source>
        <dbReference type="SAM" id="MobiDB-lite"/>
    </source>
</evidence>
<dbReference type="Pfam" id="PF15612">
    <property type="entry name" value="WHIM1"/>
    <property type="match status" value="1"/>
</dbReference>
<accession>A0A834YXQ4</accession>
<dbReference type="Proteomes" id="UP000655225">
    <property type="component" value="Unassembled WGS sequence"/>
</dbReference>
<feature type="region of interest" description="Disordered" evidence="7">
    <location>
        <begin position="113"/>
        <end position="133"/>
    </location>
</feature>
<dbReference type="EMBL" id="JABCRI010000011">
    <property type="protein sequence ID" value="KAF8397829.1"/>
    <property type="molecule type" value="Genomic_DNA"/>
</dbReference>
<evidence type="ECO:0000256" key="3">
    <source>
        <dbReference type="ARBA" id="ARBA00022771"/>
    </source>
</evidence>
<keyword evidence="2" id="KW-0479">Metal-binding</keyword>
<dbReference type="InterPro" id="IPR028942">
    <property type="entry name" value="WHIM1_dom"/>
</dbReference>
<evidence type="ECO:0000313" key="11">
    <source>
        <dbReference type="Proteomes" id="UP000655225"/>
    </source>
</evidence>
<keyword evidence="4" id="KW-0862">Zinc</keyword>
<evidence type="ECO:0000313" key="10">
    <source>
        <dbReference type="EMBL" id="KAF8397829.1"/>
    </source>
</evidence>
<evidence type="ECO:0000256" key="5">
    <source>
        <dbReference type="ARBA" id="ARBA00023242"/>
    </source>
</evidence>
<comment type="subcellular location">
    <subcellularLocation>
        <location evidence="1">Nucleus</location>
    </subcellularLocation>
</comment>
<keyword evidence="5" id="KW-0539">Nucleus</keyword>
<dbReference type="OrthoDB" id="784962at2759"/>
<keyword evidence="11" id="KW-1185">Reference proteome</keyword>
<dbReference type="Pfam" id="PF24294">
    <property type="entry name" value="Chromo_PTM"/>
    <property type="match status" value="1"/>
</dbReference>
<feature type="domain" description="DDT" evidence="9">
    <location>
        <begin position="277"/>
        <end position="337"/>
    </location>
</feature>
<feature type="region of interest" description="Disordered" evidence="7">
    <location>
        <begin position="149"/>
        <end position="169"/>
    </location>
</feature>
<dbReference type="CDD" id="cd15532">
    <property type="entry name" value="PHD2_CHD_II"/>
    <property type="match status" value="1"/>
</dbReference>
<dbReference type="InterPro" id="IPR047365">
    <property type="entry name" value="Tudor_AtPTM-like"/>
</dbReference>
<dbReference type="CDD" id="cd20401">
    <property type="entry name" value="Tudor_AtPTM-like"/>
    <property type="match status" value="1"/>
</dbReference>